<dbReference type="Proteomes" id="UP001204524">
    <property type="component" value="Unassembled WGS sequence"/>
</dbReference>
<accession>A0ABT1KRI0</accession>
<organism evidence="2 3">
    <name type="scientific">Nocardioides pinisoli</name>
    <dbReference type="NCBI Taxonomy" id="2950279"/>
    <lineage>
        <taxon>Bacteria</taxon>
        <taxon>Bacillati</taxon>
        <taxon>Actinomycetota</taxon>
        <taxon>Actinomycetes</taxon>
        <taxon>Propionibacteriales</taxon>
        <taxon>Nocardioidaceae</taxon>
        <taxon>Nocardioides</taxon>
    </lineage>
</organism>
<proteinExistence type="predicted"/>
<sequence length="220" mass="23142">MSDPTPDPLGSLSDEERQFLIDSGVSSDSFTPERQAVARKRLAEQIERSRDVWPARTPRGLDVVLATLPPAMRHAEAVALLNSAHPNLNDVSPVEWLAEDGAAAAVVDALGTAPGLVARTRGLLGAKLVAYIAGVERTGIVREWAAGEEMPSFETIAKLAAAYEAAALLSQRESVAVVQAWFQGVNAALDDVAPARLLREKSASSVGAQVLIAARVAASS</sequence>
<gene>
    <name evidence="2" type="ORF">NCI01_00925</name>
</gene>
<comment type="caution">
    <text evidence="2">The sequence shown here is derived from an EMBL/GenBank/DDBJ whole genome shotgun (WGS) entry which is preliminary data.</text>
</comment>
<evidence type="ECO:0008006" key="4">
    <source>
        <dbReference type="Google" id="ProtNLM"/>
    </source>
</evidence>
<name>A0ABT1KRI0_9ACTN</name>
<dbReference type="EMBL" id="JANARS010000001">
    <property type="protein sequence ID" value="MCP3420348.1"/>
    <property type="molecule type" value="Genomic_DNA"/>
</dbReference>
<evidence type="ECO:0000313" key="2">
    <source>
        <dbReference type="EMBL" id="MCP3420348.1"/>
    </source>
</evidence>
<evidence type="ECO:0000256" key="1">
    <source>
        <dbReference type="SAM" id="MobiDB-lite"/>
    </source>
</evidence>
<feature type="region of interest" description="Disordered" evidence="1">
    <location>
        <begin position="1"/>
        <end position="32"/>
    </location>
</feature>
<reference evidence="2 3" key="1">
    <citation type="submission" date="2022-06" db="EMBL/GenBank/DDBJ databases">
        <authorList>
            <person name="So Y."/>
        </authorList>
    </citation>
    <scope>NUCLEOTIDE SEQUENCE [LARGE SCALE GENOMIC DNA]</scope>
    <source>
        <strain evidence="2 3">STR3</strain>
    </source>
</reference>
<evidence type="ECO:0000313" key="3">
    <source>
        <dbReference type="Proteomes" id="UP001204524"/>
    </source>
</evidence>
<protein>
    <recommendedName>
        <fullName evidence="4">DNA-binding protein</fullName>
    </recommendedName>
</protein>
<dbReference type="RefSeq" id="WP_254179592.1">
    <property type="nucleotide sequence ID" value="NZ_JANARS010000001.1"/>
</dbReference>
<keyword evidence="3" id="KW-1185">Reference proteome</keyword>